<dbReference type="Gene3D" id="2.60.120.10">
    <property type="entry name" value="Jelly Rolls"/>
    <property type="match status" value="1"/>
</dbReference>
<dbReference type="InterPro" id="IPR014710">
    <property type="entry name" value="RmlC-like_jellyroll"/>
</dbReference>
<feature type="transmembrane region" description="Helical" evidence="3">
    <location>
        <begin position="87"/>
        <end position="111"/>
    </location>
</feature>
<organism evidence="5 6">
    <name type="scientific">Prunus persica</name>
    <name type="common">Peach</name>
    <name type="synonym">Amygdalus persica</name>
    <dbReference type="NCBI Taxonomy" id="3760"/>
    <lineage>
        <taxon>Eukaryota</taxon>
        <taxon>Viridiplantae</taxon>
        <taxon>Streptophyta</taxon>
        <taxon>Embryophyta</taxon>
        <taxon>Tracheophyta</taxon>
        <taxon>Spermatophyta</taxon>
        <taxon>Magnoliopsida</taxon>
        <taxon>eudicotyledons</taxon>
        <taxon>Gunneridae</taxon>
        <taxon>Pentapetalae</taxon>
        <taxon>rosids</taxon>
        <taxon>fabids</taxon>
        <taxon>Rosales</taxon>
        <taxon>Rosaceae</taxon>
        <taxon>Amygdaloideae</taxon>
        <taxon>Amygdaleae</taxon>
        <taxon>Prunus</taxon>
    </lineage>
</organism>
<evidence type="ECO:0000256" key="1">
    <source>
        <dbReference type="ARBA" id="ARBA00023286"/>
    </source>
</evidence>
<dbReference type="Gramene" id="ONH95215">
    <property type="protein sequence ID" value="ONH95215"/>
    <property type="gene ID" value="PRUPE_7G057700"/>
</dbReference>
<evidence type="ECO:0000313" key="5">
    <source>
        <dbReference type="EMBL" id="ONH95215.1"/>
    </source>
</evidence>
<evidence type="ECO:0000256" key="3">
    <source>
        <dbReference type="SAM" id="Phobius"/>
    </source>
</evidence>
<dbReference type="SMART" id="SM00100">
    <property type="entry name" value="cNMP"/>
    <property type="match status" value="1"/>
</dbReference>
<dbReference type="Proteomes" id="UP000006882">
    <property type="component" value="Chromosome G7"/>
</dbReference>
<keyword evidence="1" id="KW-0406">Ion transport</keyword>
<dbReference type="eggNOG" id="KOG0498">
    <property type="taxonomic scope" value="Eukaryota"/>
</dbReference>
<keyword evidence="1" id="KW-1071">Ligand-gated ion channel</keyword>
<keyword evidence="3" id="KW-1133">Transmembrane helix</keyword>
<keyword evidence="1" id="KW-0813">Transport</keyword>
<gene>
    <name evidence="5" type="ORF">PRUPE_7G057700</name>
</gene>
<dbReference type="SUPFAM" id="SSF81324">
    <property type="entry name" value="Voltage-gated potassium channels"/>
    <property type="match status" value="1"/>
</dbReference>
<dbReference type="InterPro" id="IPR000595">
    <property type="entry name" value="cNMP-bd_dom"/>
</dbReference>
<keyword evidence="3" id="KW-0472">Membrane</keyword>
<feature type="domain" description="Cyclic nucleotide-binding" evidence="4">
    <location>
        <begin position="441"/>
        <end position="518"/>
    </location>
</feature>
<feature type="transmembrane region" description="Helical" evidence="3">
    <location>
        <begin position="328"/>
        <end position="351"/>
    </location>
</feature>
<dbReference type="OrthoDB" id="1165096at2759"/>
<feature type="transmembrane region" description="Helical" evidence="3">
    <location>
        <begin position="132"/>
        <end position="152"/>
    </location>
</feature>
<dbReference type="EMBL" id="CM007657">
    <property type="protein sequence ID" value="ONH95215.1"/>
    <property type="molecule type" value="Genomic_DNA"/>
</dbReference>
<dbReference type="PANTHER" id="PTHR45651:SF68">
    <property type="entry name" value="ION TRANSPORT DOMAIN-CONTAINING PROTEIN"/>
    <property type="match status" value="1"/>
</dbReference>
<dbReference type="PANTHER" id="PTHR45651">
    <property type="entry name" value="CYCLIC NUCLEOTIDE-GATED ION CHANNEL 15-RELATED-RELATED"/>
    <property type="match status" value="1"/>
</dbReference>
<evidence type="ECO:0000259" key="4">
    <source>
        <dbReference type="PROSITE" id="PS50042"/>
    </source>
</evidence>
<reference evidence="5 6" key="1">
    <citation type="journal article" date="2013" name="Nat. Genet.">
        <title>The high-quality draft genome of peach (Prunus persica) identifies unique patterns of genetic diversity, domestication and genome evolution.</title>
        <authorList>
            <consortium name="International Peach Genome Initiative"/>
            <person name="Verde I."/>
            <person name="Abbott A.G."/>
            <person name="Scalabrin S."/>
            <person name="Jung S."/>
            <person name="Shu S."/>
            <person name="Marroni F."/>
            <person name="Zhebentyayeva T."/>
            <person name="Dettori M.T."/>
            <person name="Grimwood J."/>
            <person name="Cattonaro F."/>
            <person name="Zuccolo A."/>
            <person name="Rossini L."/>
            <person name="Jenkins J."/>
            <person name="Vendramin E."/>
            <person name="Meisel L.A."/>
            <person name="Decroocq V."/>
            <person name="Sosinski B."/>
            <person name="Prochnik S."/>
            <person name="Mitros T."/>
            <person name="Policriti A."/>
            <person name="Cipriani G."/>
            <person name="Dondini L."/>
            <person name="Ficklin S."/>
            <person name="Goodstein D.M."/>
            <person name="Xuan P."/>
            <person name="Del Fabbro C."/>
            <person name="Aramini V."/>
            <person name="Copetti D."/>
            <person name="Gonzalez S."/>
            <person name="Horner D.S."/>
            <person name="Falchi R."/>
            <person name="Lucas S."/>
            <person name="Mica E."/>
            <person name="Maldonado J."/>
            <person name="Lazzari B."/>
            <person name="Bielenberg D."/>
            <person name="Pirona R."/>
            <person name="Miculan M."/>
            <person name="Barakat A."/>
            <person name="Testolin R."/>
            <person name="Stella A."/>
            <person name="Tartarini S."/>
            <person name="Tonutti P."/>
            <person name="Arus P."/>
            <person name="Orellana A."/>
            <person name="Wells C."/>
            <person name="Main D."/>
            <person name="Vizzotto G."/>
            <person name="Silva H."/>
            <person name="Salamini F."/>
            <person name="Schmutz J."/>
            <person name="Morgante M."/>
            <person name="Rokhsar D.S."/>
        </authorList>
    </citation>
    <scope>NUCLEOTIDE SEQUENCE [LARGE SCALE GENOMIC DNA]</scope>
    <source>
        <strain evidence="6">cv. Nemared</strain>
    </source>
</reference>
<dbReference type="STRING" id="3760.A0A251N791"/>
<dbReference type="InterPro" id="IPR018490">
    <property type="entry name" value="cNMP-bd_dom_sf"/>
</dbReference>
<name>A0A251N791_PRUPE</name>
<proteinExistence type="predicted"/>
<feature type="transmembrane region" description="Helical" evidence="3">
    <location>
        <begin position="164"/>
        <end position="181"/>
    </location>
</feature>
<feature type="transmembrane region" description="Helical" evidence="3">
    <location>
        <begin position="202"/>
        <end position="223"/>
    </location>
</feature>
<evidence type="ECO:0000313" key="6">
    <source>
        <dbReference type="Proteomes" id="UP000006882"/>
    </source>
</evidence>
<dbReference type="AlphaFoldDB" id="A0A251N791"/>
<protein>
    <recommendedName>
        <fullName evidence="4">Cyclic nucleotide-binding domain-containing protein</fullName>
    </recommendedName>
</protein>
<keyword evidence="3" id="KW-0812">Transmembrane</keyword>
<keyword evidence="6" id="KW-1185">Reference proteome</keyword>
<keyword evidence="2" id="KW-0407">Ion channel</keyword>
<sequence>MADSNDDSTVISVRNVEGESGKDDGASSRWPTLEEILSTHEEPAIFLPNWDRVFTISCAFAVFLDPFYPYIFNITEDWTCYYWDEKLMWAFIGLRSAADLFYYADIVWFYIRLRISPEAIGPWIRDLRIRELHKLLPLLPRIFVALPFPQVVLLTGKYTSFDNFVFLIFFAPAQYTLRVYRGYGLFKRAPNTETGIGRWLRAILGFLPFILAAHLYGALWYHLSLQRELDCWFYACLDATVGCDLSQTFYYFYCGTETYFDNVLLNITHIKASCPINPPNATIFDFGIFLYALQCNLNSPNLGKKFVQCFWWGLRNLSSFGSNLQTSLYMLETFFTVLVSISGIVLFLIYLNSRVQISKQRSDQRKLRHKMHMMNPDIDLWLHKNGLSDQKLKEVIMKNLHQKLEEHKEVDVENILSLLPIIHQRRIMCRLSLNLLRNVAMLENMDEQVLIAICERLKPVIYTEDAYIIREGEPLDKMLFIMQGTAWSYTTSSNCNICGSASGSSNIKCLERGDFYGEELMNWASKLTSLSEFPISTRFVKCQTKVEAFAIRAKDLKGVVTKFWWHFSKGFESSQLEQLESLAISSLRAIRCRRHARARARTG</sequence>
<feature type="transmembrane region" description="Helical" evidence="3">
    <location>
        <begin position="53"/>
        <end position="72"/>
    </location>
</feature>
<evidence type="ECO:0000256" key="2">
    <source>
        <dbReference type="ARBA" id="ARBA00023303"/>
    </source>
</evidence>
<dbReference type="GO" id="GO:0034220">
    <property type="term" value="P:monoatomic ion transmembrane transport"/>
    <property type="evidence" value="ECO:0007669"/>
    <property type="project" value="UniProtKB-KW"/>
</dbReference>
<accession>A0A251N791</accession>
<dbReference type="CDD" id="cd00038">
    <property type="entry name" value="CAP_ED"/>
    <property type="match status" value="1"/>
</dbReference>
<dbReference type="SUPFAM" id="SSF51206">
    <property type="entry name" value="cAMP-binding domain-like"/>
    <property type="match status" value="1"/>
</dbReference>
<dbReference type="GO" id="GO:0016020">
    <property type="term" value="C:membrane"/>
    <property type="evidence" value="ECO:0007669"/>
    <property type="project" value="UniProtKB-SubCell"/>
</dbReference>
<dbReference type="PROSITE" id="PS50042">
    <property type="entry name" value="CNMP_BINDING_3"/>
    <property type="match status" value="1"/>
</dbReference>